<evidence type="ECO:0008006" key="3">
    <source>
        <dbReference type="Google" id="ProtNLM"/>
    </source>
</evidence>
<protein>
    <recommendedName>
        <fullName evidence="3">YCII-related domain-containing protein</fullName>
    </recommendedName>
</protein>
<sequence>MKFLLSLYPGAGTGHEEFLAMAGRTGELIGGHELADPSLALVVRVRDGVPAVTEGPYDESAEHVARHYLVDCESRDRAVELAGLLRGRVEVRPLMEPVGLEM</sequence>
<accession>A0A2W2EDI5</accession>
<name>A0A2W2EDI5_9ACTN</name>
<dbReference type="AlphaFoldDB" id="A0A2W2EDI5"/>
<keyword evidence="2" id="KW-1185">Reference proteome</keyword>
<dbReference type="InterPro" id="IPR011008">
    <property type="entry name" value="Dimeric_a/b-barrel"/>
</dbReference>
<dbReference type="Gene3D" id="3.30.70.1060">
    <property type="entry name" value="Dimeric alpha+beta barrel"/>
    <property type="match status" value="1"/>
</dbReference>
<dbReference type="OrthoDB" id="668782at2"/>
<dbReference type="Proteomes" id="UP000249304">
    <property type="component" value="Unassembled WGS sequence"/>
</dbReference>
<proteinExistence type="predicted"/>
<reference evidence="1 2" key="1">
    <citation type="submission" date="2018-01" db="EMBL/GenBank/DDBJ databases">
        <title>Draft genome sequence of Nonomuraea sp. KC333.</title>
        <authorList>
            <person name="Sahin N."/>
            <person name="Saygin H."/>
            <person name="Ay H."/>
        </authorList>
    </citation>
    <scope>NUCLEOTIDE SEQUENCE [LARGE SCALE GENOMIC DNA]</scope>
    <source>
        <strain evidence="1 2">KC333</strain>
    </source>
</reference>
<dbReference type="SUPFAM" id="SSF54909">
    <property type="entry name" value="Dimeric alpha+beta barrel"/>
    <property type="match status" value="1"/>
</dbReference>
<evidence type="ECO:0000313" key="1">
    <source>
        <dbReference type="EMBL" id="PZG22272.1"/>
    </source>
</evidence>
<gene>
    <name evidence="1" type="ORF">C1J01_04600</name>
</gene>
<dbReference type="RefSeq" id="WP_111176302.1">
    <property type="nucleotide sequence ID" value="NZ_POUD01000010.1"/>
</dbReference>
<dbReference type="EMBL" id="POUD01000010">
    <property type="protein sequence ID" value="PZG22272.1"/>
    <property type="molecule type" value="Genomic_DNA"/>
</dbReference>
<evidence type="ECO:0000313" key="2">
    <source>
        <dbReference type="Proteomes" id="UP000249304"/>
    </source>
</evidence>
<organism evidence="1 2">
    <name type="scientific">Nonomuraea aridisoli</name>
    <dbReference type="NCBI Taxonomy" id="2070368"/>
    <lineage>
        <taxon>Bacteria</taxon>
        <taxon>Bacillati</taxon>
        <taxon>Actinomycetota</taxon>
        <taxon>Actinomycetes</taxon>
        <taxon>Streptosporangiales</taxon>
        <taxon>Streptosporangiaceae</taxon>
        <taxon>Nonomuraea</taxon>
    </lineage>
</organism>
<comment type="caution">
    <text evidence="1">The sequence shown here is derived from an EMBL/GenBank/DDBJ whole genome shotgun (WGS) entry which is preliminary data.</text>
</comment>